<comment type="subcellular location">
    <subcellularLocation>
        <location evidence="2">Nucleus</location>
    </subcellularLocation>
</comment>
<dbReference type="EMBL" id="JANEYG010000128">
    <property type="protein sequence ID" value="KAJ8912482.1"/>
    <property type="molecule type" value="Genomic_DNA"/>
</dbReference>
<evidence type="ECO:0000256" key="7">
    <source>
        <dbReference type="ARBA" id="ARBA00023242"/>
    </source>
</evidence>
<protein>
    <recommendedName>
        <fullName evidence="8">DDE Tnp4 domain-containing protein</fullName>
    </recommendedName>
</protein>
<evidence type="ECO:0000313" key="9">
    <source>
        <dbReference type="EMBL" id="KAJ8912482.1"/>
    </source>
</evidence>
<keyword evidence="5" id="KW-0479">Metal-binding</keyword>
<evidence type="ECO:0000259" key="8">
    <source>
        <dbReference type="Pfam" id="PF13359"/>
    </source>
</evidence>
<name>A0AAV8VE44_9CUCU</name>
<dbReference type="Pfam" id="PF13359">
    <property type="entry name" value="DDE_Tnp_4"/>
    <property type="match status" value="1"/>
</dbReference>
<dbReference type="AlphaFoldDB" id="A0AAV8VE44"/>
<evidence type="ECO:0000256" key="5">
    <source>
        <dbReference type="ARBA" id="ARBA00022723"/>
    </source>
</evidence>
<dbReference type="InterPro" id="IPR027806">
    <property type="entry name" value="HARBI1_dom"/>
</dbReference>
<keyword evidence="7" id="KW-0539">Nucleus</keyword>
<dbReference type="GO" id="GO:0046872">
    <property type="term" value="F:metal ion binding"/>
    <property type="evidence" value="ECO:0007669"/>
    <property type="project" value="UniProtKB-KW"/>
</dbReference>
<keyword evidence="10" id="KW-1185">Reference proteome</keyword>
<dbReference type="GO" id="GO:0005634">
    <property type="term" value="C:nucleus"/>
    <property type="evidence" value="ECO:0007669"/>
    <property type="project" value="UniProtKB-SubCell"/>
</dbReference>
<dbReference type="InterPro" id="IPR045249">
    <property type="entry name" value="HARBI1-like"/>
</dbReference>
<dbReference type="PANTHER" id="PTHR22930:SF269">
    <property type="entry name" value="NUCLEASE HARBI1-LIKE PROTEIN"/>
    <property type="match status" value="1"/>
</dbReference>
<organism evidence="9 10">
    <name type="scientific">Exocentrus adspersus</name>
    <dbReference type="NCBI Taxonomy" id="1586481"/>
    <lineage>
        <taxon>Eukaryota</taxon>
        <taxon>Metazoa</taxon>
        <taxon>Ecdysozoa</taxon>
        <taxon>Arthropoda</taxon>
        <taxon>Hexapoda</taxon>
        <taxon>Insecta</taxon>
        <taxon>Pterygota</taxon>
        <taxon>Neoptera</taxon>
        <taxon>Endopterygota</taxon>
        <taxon>Coleoptera</taxon>
        <taxon>Polyphaga</taxon>
        <taxon>Cucujiformia</taxon>
        <taxon>Chrysomeloidea</taxon>
        <taxon>Cerambycidae</taxon>
        <taxon>Lamiinae</taxon>
        <taxon>Acanthocinini</taxon>
        <taxon>Exocentrus</taxon>
    </lineage>
</organism>
<dbReference type="Proteomes" id="UP001159042">
    <property type="component" value="Unassembled WGS sequence"/>
</dbReference>
<comment type="similarity">
    <text evidence="3">Belongs to the HARBI1 family.</text>
</comment>
<keyword evidence="6" id="KW-0378">Hydrolase</keyword>
<feature type="domain" description="DDE Tnp4" evidence="8">
    <location>
        <begin position="140"/>
        <end position="192"/>
    </location>
</feature>
<comment type="cofactor">
    <cofactor evidence="1">
        <name>a divalent metal cation</name>
        <dbReference type="ChEBI" id="CHEBI:60240"/>
    </cofactor>
</comment>
<gene>
    <name evidence="9" type="ORF">NQ315_014582</name>
</gene>
<evidence type="ECO:0000256" key="2">
    <source>
        <dbReference type="ARBA" id="ARBA00004123"/>
    </source>
</evidence>
<evidence type="ECO:0000256" key="3">
    <source>
        <dbReference type="ARBA" id="ARBA00006958"/>
    </source>
</evidence>
<dbReference type="GO" id="GO:0004518">
    <property type="term" value="F:nuclease activity"/>
    <property type="evidence" value="ECO:0007669"/>
    <property type="project" value="UniProtKB-KW"/>
</dbReference>
<evidence type="ECO:0000256" key="6">
    <source>
        <dbReference type="ARBA" id="ARBA00022801"/>
    </source>
</evidence>
<dbReference type="GO" id="GO:0016787">
    <property type="term" value="F:hydrolase activity"/>
    <property type="evidence" value="ECO:0007669"/>
    <property type="project" value="UniProtKB-KW"/>
</dbReference>
<comment type="caution">
    <text evidence="9">The sequence shown here is derived from an EMBL/GenBank/DDBJ whole genome shotgun (WGS) entry which is preliminary data.</text>
</comment>
<sequence length="247" mass="27749">MAKVDTDATCLAPDSIPFRGSEQPHVLIPYSGYKTFEELLTRIGPNITKEETFYRDPISARDRLIITLRFLATGESMKSLHYSFRVGHSTIANIIHEVTPTIYNVLKGEFLKVPTTTPKWTNIAKDFQEKWQFPNVLGAIDGKHIAFQAPAGSRFFNYKGYNSIVLLALADANYKFLYADVGTNGRISDGGCGELYTTDEVDRRFQFQYGVSQQGGNRVGVEAMSTRNEFMNYFTTVGAVPWQDDLA</sequence>
<proteinExistence type="inferred from homology"/>
<evidence type="ECO:0000313" key="10">
    <source>
        <dbReference type="Proteomes" id="UP001159042"/>
    </source>
</evidence>
<accession>A0AAV8VE44</accession>
<evidence type="ECO:0000256" key="1">
    <source>
        <dbReference type="ARBA" id="ARBA00001968"/>
    </source>
</evidence>
<keyword evidence="4" id="KW-0540">Nuclease</keyword>
<reference evidence="9 10" key="1">
    <citation type="journal article" date="2023" name="Insect Mol. Biol.">
        <title>Genome sequencing provides insights into the evolution of gene families encoding plant cell wall-degrading enzymes in longhorned beetles.</title>
        <authorList>
            <person name="Shin N.R."/>
            <person name="Okamura Y."/>
            <person name="Kirsch R."/>
            <person name="Pauchet Y."/>
        </authorList>
    </citation>
    <scope>NUCLEOTIDE SEQUENCE [LARGE SCALE GENOMIC DNA]</scope>
    <source>
        <strain evidence="9">EAD_L_NR</strain>
    </source>
</reference>
<evidence type="ECO:0000256" key="4">
    <source>
        <dbReference type="ARBA" id="ARBA00022722"/>
    </source>
</evidence>
<dbReference type="PANTHER" id="PTHR22930">
    <property type="match status" value="1"/>
</dbReference>